<dbReference type="Proteomes" id="UP001431783">
    <property type="component" value="Unassembled WGS sequence"/>
</dbReference>
<name>A0AAW1UKW0_9CUCU</name>
<sequence length="125" mass="14189">MNFLNLWIIHILIQLLSEGGEIVETILKTKNTSTSESSERLPPALAVSLPSTSFGVVTPREVRPTPKIVGKRTSARRIRRDISVLTSTPYKKYLEVEVNKKTDIEQKKALKEAKKIKKCDQQTER</sequence>
<accession>A0AAW1UKW0</accession>
<gene>
    <name evidence="2" type="ORF">WA026_013026</name>
</gene>
<organism evidence="2 3">
    <name type="scientific">Henosepilachna vigintioctopunctata</name>
    <dbReference type="NCBI Taxonomy" id="420089"/>
    <lineage>
        <taxon>Eukaryota</taxon>
        <taxon>Metazoa</taxon>
        <taxon>Ecdysozoa</taxon>
        <taxon>Arthropoda</taxon>
        <taxon>Hexapoda</taxon>
        <taxon>Insecta</taxon>
        <taxon>Pterygota</taxon>
        <taxon>Neoptera</taxon>
        <taxon>Endopterygota</taxon>
        <taxon>Coleoptera</taxon>
        <taxon>Polyphaga</taxon>
        <taxon>Cucujiformia</taxon>
        <taxon>Coccinelloidea</taxon>
        <taxon>Coccinellidae</taxon>
        <taxon>Epilachninae</taxon>
        <taxon>Epilachnini</taxon>
        <taxon>Henosepilachna</taxon>
    </lineage>
</organism>
<protein>
    <submittedName>
        <fullName evidence="2">Uncharacterized protein</fullName>
    </submittedName>
</protein>
<evidence type="ECO:0000256" key="1">
    <source>
        <dbReference type="SAM" id="SignalP"/>
    </source>
</evidence>
<evidence type="ECO:0000313" key="3">
    <source>
        <dbReference type="Proteomes" id="UP001431783"/>
    </source>
</evidence>
<proteinExistence type="predicted"/>
<feature type="chain" id="PRO_5043576078" evidence="1">
    <location>
        <begin position="20"/>
        <end position="125"/>
    </location>
</feature>
<keyword evidence="1" id="KW-0732">Signal</keyword>
<reference evidence="2 3" key="1">
    <citation type="submission" date="2023-03" db="EMBL/GenBank/DDBJ databases">
        <title>Genome insight into feeding habits of ladybird beetles.</title>
        <authorList>
            <person name="Li H.-S."/>
            <person name="Huang Y.-H."/>
            <person name="Pang H."/>
        </authorList>
    </citation>
    <scope>NUCLEOTIDE SEQUENCE [LARGE SCALE GENOMIC DNA]</scope>
    <source>
        <strain evidence="2">SYSU_2023b</strain>
        <tissue evidence="2">Whole body</tissue>
    </source>
</reference>
<comment type="caution">
    <text evidence="2">The sequence shown here is derived from an EMBL/GenBank/DDBJ whole genome shotgun (WGS) entry which is preliminary data.</text>
</comment>
<evidence type="ECO:0000313" key="2">
    <source>
        <dbReference type="EMBL" id="KAK9880700.1"/>
    </source>
</evidence>
<dbReference type="EMBL" id="JARQZJ010000066">
    <property type="protein sequence ID" value="KAK9880700.1"/>
    <property type="molecule type" value="Genomic_DNA"/>
</dbReference>
<keyword evidence="3" id="KW-1185">Reference proteome</keyword>
<dbReference type="AlphaFoldDB" id="A0AAW1UKW0"/>
<feature type="signal peptide" evidence="1">
    <location>
        <begin position="1"/>
        <end position="19"/>
    </location>
</feature>